<protein>
    <recommendedName>
        <fullName evidence="7">ATP-dependent DNA helicase</fullName>
    </recommendedName>
</protein>
<dbReference type="AlphaFoldDB" id="A0A811PND3"/>
<dbReference type="InterPro" id="IPR012340">
    <property type="entry name" value="NA-bd_OB-fold"/>
</dbReference>
<evidence type="ECO:0000259" key="3">
    <source>
        <dbReference type="Pfam" id="PF14214"/>
    </source>
</evidence>
<dbReference type="EMBL" id="CAJGYO010000007">
    <property type="protein sequence ID" value="CAD6243026.1"/>
    <property type="molecule type" value="Genomic_DNA"/>
</dbReference>
<feature type="domain" description="DNA helicase Pif1-like 2B" evidence="4">
    <location>
        <begin position="638"/>
        <end position="684"/>
    </location>
</feature>
<feature type="domain" description="Replication protein A 70 kDa DNA-binding subunit B/D first OB fold" evidence="2">
    <location>
        <begin position="703"/>
        <end position="804"/>
    </location>
</feature>
<feature type="region of interest" description="Disordered" evidence="1">
    <location>
        <begin position="1018"/>
        <end position="1089"/>
    </location>
</feature>
<reference evidence="5" key="1">
    <citation type="submission" date="2020-10" db="EMBL/GenBank/DDBJ databases">
        <authorList>
            <person name="Han B."/>
            <person name="Lu T."/>
            <person name="Zhao Q."/>
            <person name="Huang X."/>
            <person name="Zhao Y."/>
        </authorList>
    </citation>
    <scope>NUCLEOTIDE SEQUENCE</scope>
</reference>
<accession>A0A811PND3</accession>
<dbReference type="Pfam" id="PF14214">
    <property type="entry name" value="Helitron_like_N"/>
    <property type="match status" value="1"/>
</dbReference>
<evidence type="ECO:0008006" key="7">
    <source>
        <dbReference type="Google" id="ProtNLM"/>
    </source>
</evidence>
<dbReference type="SUPFAM" id="SSF50249">
    <property type="entry name" value="Nucleic acid-binding proteins"/>
    <property type="match status" value="1"/>
</dbReference>
<dbReference type="InterPro" id="IPR027417">
    <property type="entry name" value="P-loop_NTPase"/>
</dbReference>
<evidence type="ECO:0000313" key="5">
    <source>
        <dbReference type="EMBL" id="CAD6243026.1"/>
    </source>
</evidence>
<proteinExistence type="predicted"/>
<evidence type="ECO:0000259" key="4">
    <source>
        <dbReference type="Pfam" id="PF21530"/>
    </source>
</evidence>
<dbReference type="InterPro" id="IPR025476">
    <property type="entry name" value="Helitron_helicase-like"/>
</dbReference>
<dbReference type="InterPro" id="IPR049163">
    <property type="entry name" value="Pif1-like_2B_dom"/>
</dbReference>
<feature type="domain" description="Helitron helicase-like" evidence="3">
    <location>
        <begin position="46"/>
        <end position="144"/>
    </location>
</feature>
<dbReference type="InterPro" id="IPR003871">
    <property type="entry name" value="RFA1B/D_OB_1st"/>
</dbReference>
<comment type="caution">
    <text evidence="5">The sequence shown here is derived from an EMBL/GenBank/DDBJ whole genome shotgun (WGS) entry which is preliminary data.</text>
</comment>
<name>A0A811PND3_9POAL</name>
<dbReference type="Gene3D" id="2.40.50.140">
    <property type="entry name" value="Nucleic acid-binding proteins"/>
    <property type="match status" value="1"/>
</dbReference>
<sequence length="1196" mass="135177">MTIEDYFSHSFHYRKNQANPFLCYGNLSTQAKIDARASIDENRLWRYMIQNYHDAIALCRVFGPPDFFVTFTCNPKWPEISEAIAFEPGQKPTDRADMVVRVYNMKLEELLDDIRNGAAFGPISAVLHTVEFQKRGLPHAHIIVWLSQDTSQPTPAFIDRFISAEIPDPDLYPLAYALVAEHMVHGPCGTGFETCPCMKKGKCSKRFPKQYQIETNVDGGGFAVYRRSDNKRYVQKGTRRLDSGWVVPYNVSLLKKFQAQINVEWCNKTIFVKYLFKYVTKGPDCGKVYIQRTKSGQNAPYDEQTKTVNEVKEYLDCRNLTYCEFPSKWKWDSSSRSWEGRQRDGGKVGRLYFVHPSAGERYFLRMLLLVVRGAQSYEDIRTFNGVLYPTFRLACCGRGLLGDDQEWYDAFDEAAAWATSSQLRKLFVTMLLFCEVNDENAFFEKVWKLMADDIQYRFREIIGNNQYQIPDVELRNHLIDDFASIFSSNGARIRDRNLPQKSNASEYNSDLDLETQKEISEFSRWVLDIGEGKIDAVRKEGETEATWIKIPRDLLLMPQEDKVSCIVDAVYPDLVTRYSDPNYLQSRAILTPTNEIADTVNSHVVSLVPGEEKEYLSCDKIGKSPGAHGSYDLLYPVEFLNSLNGNNFPQHRLLLKKGVPIMMLRNLDQAGELCNGTRLVVTGFGDMLIEAQIMTVERVCMAFDLLPALRPRQWHATICVGVCRKWDYRGGTDDGPIQHVDHVLLDEKGNIIYGEIPGNEVEAKSPLLQEDGNYVISRFRVSNAKSGYRPVDCPYMVEFTLHTTFPAARTDMPAFLKYAYKITPIHELSSHAGDTRNFLVTLRSGSLYGDRELLLSILMPSTTVLKQSRLLCCLLEGYYLSANTASRWYFNPPVPEARLFHDRRMDIAALSLLDALSRMHPGGSRHALSVASLVSQMGLATDATHAPTRRSSSNIARRIIGKPVQQVLRTVTAQNAYPPDITKIVSLRFTFAVTLTQQRYYCHQKTYQVASVITSYGQRNAAPSGPAAVDGGSSSHRPQVQAPLREGSAEDTEQMSPCRVEDTDLRSPSLESVGEPGKGTNSSTGSSARKRLLLDNDSDDQVLSLSRVLLPQPPLHSLSALAMDPTEADLSDRFTDDDERLPKVPKTIAVNRRDLFGLAARELRLTVEAEKTVRIDDDTFVTTIRVGNMLAKESYD</sequence>
<evidence type="ECO:0000259" key="2">
    <source>
        <dbReference type="Pfam" id="PF02721"/>
    </source>
</evidence>
<organism evidence="5 6">
    <name type="scientific">Miscanthus lutarioriparius</name>
    <dbReference type="NCBI Taxonomy" id="422564"/>
    <lineage>
        <taxon>Eukaryota</taxon>
        <taxon>Viridiplantae</taxon>
        <taxon>Streptophyta</taxon>
        <taxon>Embryophyta</taxon>
        <taxon>Tracheophyta</taxon>
        <taxon>Spermatophyta</taxon>
        <taxon>Magnoliopsida</taxon>
        <taxon>Liliopsida</taxon>
        <taxon>Poales</taxon>
        <taxon>Poaceae</taxon>
        <taxon>PACMAD clade</taxon>
        <taxon>Panicoideae</taxon>
        <taxon>Andropogonodae</taxon>
        <taxon>Andropogoneae</taxon>
        <taxon>Saccharinae</taxon>
        <taxon>Miscanthus</taxon>
    </lineage>
</organism>
<dbReference type="Pfam" id="PF02721">
    <property type="entry name" value="DUF223"/>
    <property type="match status" value="1"/>
</dbReference>
<keyword evidence="6" id="KW-1185">Reference proteome</keyword>
<dbReference type="PANTHER" id="PTHR10492">
    <property type="match status" value="1"/>
</dbReference>
<gene>
    <name evidence="5" type="ORF">NCGR_LOCUS28325</name>
</gene>
<dbReference type="PANTHER" id="PTHR10492:SF57">
    <property type="entry name" value="ATP-DEPENDENT DNA HELICASE"/>
    <property type="match status" value="1"/>
</dbReference>
<evidence type="ECO:0000256" key="1">
    <source>
        <dbReference type="SAM" id="MobiDB-lite"/>
    </source>
</evidence>
<dbReference type="SUPFAM" id="SSF52540">
    <property type="entry name" value="P-loop containing nucleoside triphosphate hydrolases"/>
    <property type="match status" value="1"/>
</dbReference>
<dbReference type="CDD" id="cd04480">
    <property type="entry name" value="RPA1_DBD_A_like"/>
    <property type="match status" value="1"/>
</dbReference>
<evidence type="ECO:0000313" key="6">
    <source>
        <dbReference type="Proteomes" id="UP000604825"/>
    </source>
</evidence>
<dbReference type="Pfam" id="PF21530">
    <property type="entry name" value="Pif1_2B_dom"/>
    <property type="match status" value="1"/>
</dbReference>
<dbReference type="OrthoDB" id="2439059at2759"/>
<dbReference type="Proteomes" id="UP000604825">
    <property type="component" value="Unassembled WGS sequence"/>
</dbReference>